<evidence type="ECO:0000256" key="1">
    <source>
        <dbReference type="SAM" id="Phobius"/>
    </source>
</evidence>
<keyword evidence="1" id="KW-1133">Transmembrane helix</keyword>
<dbReference type="EMBL" id="BMJC01000001">
    <property type="protein sequence ID" value="GGA92416.1"/>
    <property type="molecule type" value="Genomic_DNA"/>
</dbReference>
<accession>A0A8J2XSP1</accession>
<dbReference type="Proteomes" id="UP000607559">
    <property type="component" value="Unassembled WGS sequence"/>
</dbReference>
<reference evidence="2" key="2">
    <citation type="submission" date="2020-09" db="EMBL/GenBank/DDBJ databases">
        <authorList>
            <person name="Sun Q."/>
            <person name="Zhou Y."/>
        </authorList>
    </citation>
    <scope>NUCLEOTIDE SEQUENCE</scope>
    <source>
        <strain evidence="2">CGMCC 1.15448</strain>
    </source>
</reference>
<feature type="transmembrane region" description="Helical" evidence="1">
    <location>
        <begin position="33"/>
        <end position="59"/>
    </location>
</feature>
<keyword evidence="1" id="KW-0812">Transmembrane</keyword>
<feature type="transmembrane region" description="Helical" evidence="1">
    <location>
        <begin position="136"/>
        <end position="154"/>
    </location>
</feature>
<dbReference type="AlphaFoldDB" id="A0A8J2XSP1"/>
<sequence>MPRINKYYILNYAYMKWRDLLKKADPEQKRAQLLWVISLCQLLFLVLSIVAFIMGLLGHFKMAYDLAIEAVMMRVLNDIFQWIISELYTFEIHSTTAQKATWILCIITVFYVLFYSLGGLAFLVCFLGNYREAYSLAIYAIAINFVDNIFITMLNKLGTFKKAGDEK</sequence>
<evidence type="ECO:0000313" key="3">
    <source>
        <dbReference type="Proteomes" id="UP000607559"/>
    </source>
</evidence>
<keyword evidence="3" id="KW-1185">Reference proteome</keyword>
<feature type="transmembrane region" description="Helical" evidence="1">
    <location>
        <begin position="102"/>
        <end position="130"/>
    </location>
</feature>
<name>A0A8J2XSP1_9BACT</name>
<organism evidence="2 3">
    <name type="scientific">Puia dinghuensis</name>
    <dbReference type="NCBI Taxonomy" id="1792502"/>
    <lineage>
        <taxon>Bacteria</taxon>
        <taxon>Pseudomonadati</taxon>
        <taxon>Bacteroidota</taxon>
        <taxon>Chitinophagia</taxon>
        <taxon>Chitinophagales</taxon>
        <taxon>Chitinophagaceae</taxon>
        <taxon>Puia</taxon>
    </lineage>
</organism>
<keyword evidence="1" id="KW-0472">Membrane</keyword>
<proteinExistence type="predicted"/>
<evidence type="ECO:0000313" key="2">
    <source>
        <dbReference type="EMBL" id="GGA92416.1"/>
    </source>
</evidence>
<reference evidence="2" key="1">
    <citation type="journal article" date="2014" name="Int. J. Syst. Evol. Microbiol.">
        <title>Complete genome sequence of Corynebacterium casei LMG S-19264T (=DSM 44701T), isolated from a smear-ripened cheese.</title>
        <authorList>
            <consortium name="US DOE Joint Genome Institute (JGI-PGF)"/>
            <person name="Walter F."/>
            <person name="Albersmeier A."/>
            <person name="Kalinowski J."/>
            <person name="Ruckert C."/>
        </authorList>
    </citation>
    <scope>NUCLEOTIDE SEQUENCE</scope>
    <source>
        <strain evidence="2">CGMCC 1.15448</strain>
    </source>
</reference>
<comment type="caution">
    <text evidence="2">The sequence shown here is derived from an EMBL/GenBank/DDBJ whole genome shotgun (WGS) entry which is preliminary data.</text>
</comment>
<gene>
    <name evidence="2" type="ORF">GCM10011511_14770</name>
</gene>
<protein>
    <submittedName>
        <fullName evidence="2">Uncharacterized protein</fullName>
    </submittedName>
</protein>